<reference evidence="1 2" key="1">
    <citation type="journal article" date="2021" name="Nat. Plants">
        <title>The Taxus genome provides insights into paclitaxel biosynthesis.</title>
        <authorList>
            <person name="Xiong X."/>
            <person name="Gou J."/>
            <person name="Liao Q."/>
            <person name="Li Y."/>
            <person name="Zhou Q."/>
            <person name="Bi G."/>
            <person name="Li C."/>
            <person name="Du R."/>
            <person name="Wang X."/>
            <person name="Sun T."/>
            <person name="Guo L."/>
            <person name="Liang H."/>
            <person name="Lu P."/>
            <person name="Wu Y."/>
            <person name="Zhang Z."/>
            <person name="Ro D.K."/>
            <person name="Shang Y."/>
            <person name="Huang S."/>
            <person name="Yan J."/>
        </authorList>
    </citation>
    <scope>NUCLEOTIDE SEQUENCE [LARGE SCALE GENOMIC DNA]</scope>
    <source>
        <strain evidence="1">Ta-2019</strain>
    </source>
</reference>
<dbReference type="AlphaFoldDB" id="A0AA38F6F5"/>
<organism evidence="1 2">
    <name type="scientific">Taxus chinensis</name>
    <name type="common">Chinese yew</name>
    <name type="synonym">Taxus wallichiana var. chinensis</name>
    <dbReference type="NCBI Taxonomy" id="29808"/>
    <lineage>
        <taxon>Eukaryota</taxon>
        <taxon>Viridiplantae</taxon>
        <taxon>Streptophyta</taxon>
        <taxon>Embryophyta</taxon>
        <taxon>Tracheophyta</taxon>
        <taxon>Spermatophyta</taxon>
        <taxon>Pinopsida</taxon>
        <taxon>Pinidae</taxon>
        <taxon>Conifers II</taxon>
        <taxon>Cupressales</taxon>
        <taxon>Taxaceae</taxon>
        <taxon>Taxus</taxon>
    </lineage>
</organism>
<proteinExistence type="predicted"/>
<sequence>MASTQPPASSSVSEIIGKILNTEKDAPDFDLQQLVDAVDSLLLHCSTKQGKKSSTSGEKLASASGVAATFSEGVSNNVKIIATQISEYSGDKHSAAISVLNAIGNVHWLGLGFLLVAAVLERFDTINKNKEECLKLLKSMNKLAKVILQLRGFPLSKVKLQTEIKESIGLIVDGAILCCAQKKSKGFKKFYKASKDKKDLQELRSEVKGMYNNLTLQTGIQNLSILENNLKRAPPHFQDC</sequence>
<gene>
    <name evidence="1" type="ORF">KI387_034528</name>
</gene>
<dbReference type="EMBL" id="JAHRHJ020003813">
    <property type="protein sequence ID" value="KAH9290411.1"/>
    <property type="molecule type" value="Genomic_DNA"/>
</dbReference>
<comment type="caution">
    <text evidence="1">The sequence shown here is derived from an EMBL/GenBank/DDBJ whole genome shotgun (WGS) entry which is preliminary data.</text>
</comment>
<evidence type="ECO:0000313" key="1">
    <source>
        <dbReference type="EMBL" id="KAH9290411.1"/>
    </source>
</evidence>
<name>A0AA38F6F5_TAXCH</name>
<protein>
    <submittedName>
        <fullName evidence="1">Uncharacterized protein</fullName>
    </submittedName>
</protein>
<dbReference type="Proteomes" id="UP000824469">
    <property type="component" value="Unassembled WGS sequence"/>
</dbReference>
<keyword evidence="2" id="KW-1185">Reference proteome</keyword>
<evidence type="ECO:0000313" key="2">
    <source>
        <dbReference type="Proteomes" id="UP000824469"/>
    </source>
</evidence>
<accession>A0AA38F6F5</accession>